<dbReference type="Gene3D" id="3.30.450.90">
    <property type="match status" value="1"/>
</dbReference>
<dbReference type="InterPro" id="IPR001482">
    <property type="entry name" value="T2SS/T4SS_dom"/>
</dbReference>
<dbReference type="Gene3D" id="3.40.50.300">
    <property type="entry name" value="P-loop containing nucleotide triphosphate hydrolases"/>
    <property type="match status" value="1"/>
</dbReference>
<dbReference type="CDD" id="cd19516">
    <property type="entry name" value="DotB_TraJ"/>
    <property type="match status" value="1"/>
</dbReference>
<evidence type="ECO:0000313" key="3">
    <source>
        <dbReference type="EMBL" id="KRG20098.1"/>
    </source>
</evidence>
<dbReference type="EMBL" id="LKHV02000001">
    <property type="protein sequence ID" value="MCS5708324.1"/>
    <property type="molecule type" value="Genomic_DNA"/>
</dbReference>
<dbReference type="NCBIfam" id="TIGR02524">
    <property type="entry name" value="dot_icm_DotB"/>
    <property type="match status" value="1"/>
</dbReference>
<dbReference type="GO" id="GO:0016887">
    <property type="term" value="F:ATP hydrolysis activity"/>
    <property type="evidence" value="ECO:0007669"/>
    <property type="project" value="InterPro"/>
</dbReference>
<name>A0A0Q9YQX1_9GAMM</name>
<dbReference type="InterPro" id="IPR013363">
    <property type="entry name" value="Dot_Icm_DotB"/>
</dbReference>
<reference evidence="3" key="1">
    <citation type="submission" date="2015-09" db="EMBL/GenBank/DDBJ databases">
        <title>Draft Genome Sequences of Two Novel Amoeba-resistant Intranuclear Bacteria, Candidatus Berkiella cookevillensis and Candidatus Berkiella aquae.</title>
        <authorList>
            <person name="Mehari Y.T."/>
            <person name="Arivett B.A."/>
            <person name="Farone A.L."/>
            <person name="Gunderson J.H."/>
            <person name="Farone M.B."/>
        </authorList>
    </citation>
    <scope>NUCLEOTIDE SEQUENCE [LARGE SCALE GENOMIC DNA]</scope>
    <source>
        <strain evidence="3">CC99</strain>
    </source>
</reference>
<accession>A0A0Q9YQX1</accession>
<evidence type="ECO:0000313" key="4">
    <source>
        <dbReference type="EMBL" id="MCS5708324.1"/>
    </source>
</evidence>
<reference evidence="4" key="3">
    <citation type="submission" date="2021-06" db="EMBL/GenBank/DDBJ databases">
        <title>Genomic Description and Analysis of Intracellular Bacteria, Candidatus Berkiella cookevillensis and Candidatus Berkiella aquae.</title>
        <authorList>
            <person name="Kidane D.T."/>
            <person name="Mehari Y.T."/>
            <person name="Rice F.C."/>
            <person name="Arivett B.A."/>
            <person name="Farone A.L."/>
            <person name="Berk S.G."/>
            <person name="Farone M.B."/>
        </authorList>
    </citation>
    <scope>NUCLEOTIDE SEQUENCE</scope>
    <source>
        <strain evidence="4">CC99</strain>
    </source>
</reference>
<dbReference type="PANTHER" id="PTHR30486">
    <property type="entry name" value="TWITCHING MOTILITY PROTEIN PILT"/>
    <property type="match status" value="1"/>
</dbReference>
<dbReference type="PANTHER" id="PTHR30486:SF6">
    <property type="entry name" value="TYPE IV PILUS RETRACTATION ATPASE PILT"/>
    <property type="match status" value="1"/>
</dbReference>
<comment type="similarity">
    <text evidence="1">Belongs to the GSP E family.</text>
</comment>
<comment type="caution">
    <text evidence="3">The sequence shown here is derived from an EMBL/GenBank/DDBJ whole genome shotgun (WGS) entry which is preliminary data.</text>
</comment>
<dbReference type="InterPro" id="IPR027417">
    <property type="entry name" value="P-loop_NTPase"/>
</dbReference>
<gene>
    <name evidence="3" type="primary">pilT_1</name>
    <name evidence="4" type="synonym">dotB</name>
    <name evidence="3" type="ORF">CC99x_00319</name>
    <name evidence="4" type="ORF">CC99x_005335</name>
</gene>
<dbReference type="PATRIC" id="fig|1590042.3.peg.334"/>
<dbReference type="InterPro" id="IPR050921">
    <property type="entry name" value="T4SS_GSP_E_ATPase"/>
</dbReference>
<protein>
    <submittedName>
        <fullName evidence="4">Dot/Icm type IV secretion system ATPase DotB</fullName>
    </submittedName>
    <submittedName>
        <fullName evidence="3">Twitching mobility protein</fullName>
    </submittedName>
</protein>
<dbReference type="AlphaFoldDB" id="A0A0Q9YQX1"/>
<dbReference type="SUPFAM" id="SSF52540">
    <property type="entry name" value="P-loop containing nucleoside triphosphate hydrolases"/>
    <property type="match status" value="1"/>
</dbReference>
<dbReference type="Proteomes" id="UP000051494">
    <property type="component" value="Unassembled WGS sequence"/>
</dbReference>
<sequence length="381" mass="42323">MADDYLLPDEPIRFNAREMDRLLVHCTIKNASDITVQTDSKVLAEIHGRLYPVTQRVLSNTEVGEMINSIYGPNGTAQLSSGKDVDTHYEVRPDRQTRYRFRINGTACQVEGRDGMQITMRTIPSDPPSLSTMNLEQIVIDNMAPMQGTVVVTGSTGSGKSTLLAAMLREIIGAPDANRKVLTYEAPIEFVYDSVEKISSIVSQSEIPKHLPSFAAGVRNALRRKPGLILVGEARDAETISAVIDAALTGHPVYTTLHSNGVADCVRRMISTFPAEERHGRAIDILETLRLCIWQKLVPTVDNKRVALREFLIFDEEVRDILVETDVDSLAAKTRILLKEKGQPMVMDAKRKFEEGRISERTYNLIAESSKKLDKDAGVKS</sequence>
<dbReference type="STRING" id="437022.CC99x_00319"/>
<evidence type="ECO:0000259" key="2">
    <source>
        <dbReference type="Pfam" id="PF00437"/>
    </source>
</evidence>
<feature type="domain" description="Bacterial type II secretion system protein E" evidence="2">
    <location>
        <begin position="86"/>
        <end position="304"/>
    </location>
</feature>
<dbReference type="RefSeq" id="WP_057622951.1">
    <property type="nucleotide sequence ID" value="NZ_LKHV02000001.1"/>
</dbReference>
<dbReference type="EMBL" id="LKHV01000001">
    <property type="protein sequence ID" value="KRG20098.1"/>
    <property type="molecule type" value="Genomic_DNA"/>
</dbReference>
<dbReference type="Pfam" id="PF00437">
    <property type="entry name" value="T2SSE"/>
    <property type="match status" value="1"/>
</dbReference>
<keyword evidence="5" id="KW-1185">Reference proteome</keyword>
<organism evidence="3">
    <name type="scientific">Candidatus Berkiella cookevillensis</name>
    <dbReference type="NCBI Taxonomy" id="437022"/>
    <lineage>
        <taxon>Bacteria</taxon>
        <taxon>Pseudomonadati</taxon>
        <taxon>Pseudomonadota</taxon>
        <taxon>Gammaproteobacteria</taxon>
        <taxon>Candidatus Berkiellales</taxon>
        <taxon>Candidatus Berkiellaceae</taxon>
        <taxon>Candidatus Berkiella</taxon>
    </lineage>
</organism>
<proteinExistence type="inferred from homology"/>
<evidence type="ECO:0000256" key="1">
    <source>
        <dbReference type="ARBA" id="ARBA00006611"/>
    </source>
</evidence>
<dbReference type="OrthoDB" id="6189814at2"/>
<reference evidence="4" key="2">
    <citation type="journal article" date="2016" name="Genome Announc.">
        <title>Draft Genome Sequences of Two Novel Amoeba-Resistant Intranuclear Bacteria, 'Candidatus Berkiella cookevillensis' and 'Candidatus Berkiella aquae'.</title>
        <authorList>
            <person name="Mehari Y.T."/>
            <person name="Arivett B.A."/>
            <person name="Farone A.L."/>
            <person name="Gunderson J.H."/>
            <person name="Farone M.B."/>
        </authorList>
    </citation>
    <scope>NUCLEOTIDE SEQUENCE</scope>
    <source>
        <strain evidence="4">CC99</strain>
    </source>
</reference>
<evidence type="ECO:0000313" key="5">
    <source>
        <dbReference type="Proteomes" id="UP000051494"/>
    </source>
</evidence>